<gene>
    <name evidence="3" type="ORF">RSOLAG1IB_09764</name>
</gene>
<sequence>MVIPYPTGDNYNSRPTALRPPTEPKDILIFLDGTGKDGGNQRPTTNIWQLYKIAESTARGRPKRERICYYVPGIGSDKNELKIKRWLVQVYGSKIVDQVLQAWNHIFMSYRLGDHIYLFGYSRGAFAARKVASLLHRLDLFKSGRDFLKQWRLCERPLPWVPSQLSSNTSVPVECIGVWDTVGAVYSPVFHLKQNLIGTPDDELPPNVKHAFHALAFHENRKLFRVNLFENPVGRTKPKQDLIRT</sequence>
<dbReference type="Proteomes" id="UP000059188">
    <property type="component" value="Unassembled WGS sequence"/>
</dbReference>
<evidence type="ECO:0000313" key="3">
    <source>
        <dbReference type="EMBL" id="CEL61113.1"/>
    </source>
</evidence>
<feature type="domain" description="T6SS Phospholipase effector Tle1-like catalytic" evidence="2">
    <location>
        <begin position="25"/>
        <end position="237"/>
    </location>
</feature>
<feature type="region of interest" description="Disordered" evidence="1">
    <location>
        <begin position="1"/>
        <end position="21"/>
    </location>
</feature>
<protein>
    <recommendedName>
        <fullName evidence="2">T6SS Phospholipase effector Tle1-like catalytic domain-containing protein</fullName>
    </recommendedName>
</protein>
<dbReference type="STRING" id="1108050.A0A0B7FY12"/>
<dbReference type="PANTHER" id="PTHR33840">
    <property type="match status" value="1"/>
</dbReference>
<dbReference type="AlphaFoldDB" id="A0A0B7FY12"/>
<reference evidence="3 4" key="1">
    <citation type="submission" date="2014-11" db="EMBL/GenBank/DDBJ databases">
        <authorList>
            <person name="Wibberg Daniel"/>
        </authorList>
    </citation>
    <scope>NUCLEOTIDE SEQUENCE [LARGE SCALE GENOMIC DNA]</scope>
    <source>
        <strain evidence="3">Rhizoctonia solani AG1-IB 7/3/14</strain>
    </source>
</reference>
<dbReference type="InterPro" id="IPR018712">
    <property type="entry name" value="Tle1-like_cat"/>
</dbReference>
<name>A0A0B7FY12_THACB</name>
<accession>A0A0B7FY12</accession>
<organism evidence="3 4">
    <name type="scientific">Thanatephorus cucumeris (strain AG1-IB / isolate 7/3/14)</name>
    <name type="common">Lettuce bottom rot fungus</name>
    <name type="synonym">Rhizoctonia solani</name>
    <dbReference type="NCBI Taxonomy" id="1108050"/>
    <lineage>
        <taxon>Eukaryota</taxon>
        <taxon>Fungi</taxon>
        <taxon>Dikarya</taxon>
        <taxon>Basidiomycota</taxon>
        <taxon>Agaricomycotina</taxon>
        <taxon>Agaricomycetes</taxon>
        <taxon>Cantharellales</taxon>
        <taxon>Ceratobasidiaceae</taxon>
        <taxon>Rhizoctonia</taxon>
        <taxon>Rhizoctonia solani AG-1</taxon>
    </lineage>
</organism>
<proteinExistence type="predicted"/>
<dbReference type="SUPFAM" id="SSF53474">
    <property type="entry name" value="alpha/beta-Hydrolases"/>
    <property type="match status" value="1"/>
</dbReference>
<dbReference type="OrthoDB" id="3057168at2759"/>
<dbReference type="Pfam" id="PF09994">
    <property type="entry name" value="T6SS_Tle1-like_cat"/>
    <property type="match status" value="1"/>
</dbReference>
<evidence type="ECO:0000256" key="1">
    <source>
        <dbReference type="SAM" id="MobiDB-lite"/>
    </source>
</evidence>
<dbReference type="PANTHER" id="PTHR33840:SF1">
    <property type="entry name" value="TLE1 PHOSPHOLIPASE DOMAIN-CONTAINING PROTEIN"/>
    <property type="match status" value="1"/>
</dbReference>
<evidence type="ECO:0000313" key="4">
    <source>
        <dbReference type="Proteomes" id="UP000059188"/>
    </source>
</evidence>
<evidence type="ECO:0000259" key="2">
    <source>
        <dbReference type="Pfam" id="PF09994"/>
    </source>
</evidence>
<dbReference type="InterPro" id="IPR029058">
    <property type="entry name" value="AB_hydrolase_fold"/>
</dbReference>
<dbReference type="EMBL" id="LN679149">
    <property type="protein sequence ID" value="CEL61113.1"/>
    <property type="molecule type" value="Genomic_DNA"/>
</dbReference>
<keyword evidence="4" id="KW-1185">Reference proteome</keyword>